<proteinExistence type="predicted"/>
<reference evidence="1" key="1">
    <citation type="journal article" date="2019" name="Sci. Rep.">
        <title>Draft genome of Tanacetum cinerariifolium, the natural source of mosquito coil.</title>
        <authorList>
            <person name="Yamashiro T."/>
            <person name="Shiraishi A."/>
            <person name="Satake H."/>
            <person name="Nakayama K."/>
        </authorList>
    </citation>
    <scope>NUCLEOTIDE SEQUENCE</scope>
</reference>
<evidence type="ECO:0000313" key="1">
    <source>
        <dbReference type="EMBL" id="GFC69273.1"/>
    </source>
</evidence>
<name>A0A699QI80_TANCI</name>
<comment type="caution">
    <text evidence="1">The sequence shown here is derived from an EMBL/GenBank/DDBJ whole genome shotgun (WGS) entry which is preliminary data.</text>
</comment>
<protein>
    <submittedName>
        <fullName evidence="1">Uncharacterized protein</fullName>
    </submittedName>
</protein>
<accession>A0A699QI80</accession>
<dbReference type="AlphaFoldDB" id="A0A699QI80"/>
<organism evidence="1">
    <name type="scientific">Tanacetum cinerariifolium</name>
    <name type="common">Dalmatian daisy</name>
    <name type="synonym">Chrysanthemum cinerariifolium</name>
    <dbReference type="NCBI Taxonomy" id="118510"/>
    <lineage>
        <taxon>Eukaryota</taxon>
        <taxon>Viridiplantae</taxon>
        <taxon>Streptophyta</taxon>
        <taxon>Embryophyta</taxon>
        <taxon>Tracheophyta</taxon>
        <taxon>Spermatophyta</taxon>
        <taxon>Magnoliopsida</taxon>
        <taxon>eudicotyledons</taxon>
        <taxon>Gunneridae</taxon>
        <taxon>Pentapetalae</taxon>
        <taxon>asterids</taxon>
        <taxon>campanulids</taxon>
        <taxon>Asterales</taxon>
        <taxon>Asteraceae</taxon>
        <taxon>Asteroideae</taxon>
        <taxon>Anthemideae</taxon>
        <taxon>Anthemidinae</taxon>
        <taxon>Tanacetum</taxon>
    </lineage>
</organism>
<sequence length="113" mass="12629">MTEVVTIAAATTTATTITAALMPKESAPRRRRGVIMHDPEEESTASVIMQSKVKLKDKDKGILVVEPKPLKRQAKIEQDEAFARELEAKINANINWNEVIEEVKKKESKTIQS</sequence>
<gene>
    <name evidence="1" type="ORF">Tci_841243</name>
</gene>
<dbReference type="EMBL" id="BKCJ011023956">
    <property type="protein sequence ID" value="GFC69273.1"/>
    <property type="molecule type" value="Genomic_DNA"/>
</dbReference>